<dbReference type="Pfam" id="PF13231">
    <property type="entry name" value="PMT_2"/>
    <property type="match status" value="1"/>
</dbReference>
<evidence type="ECO:0000259" key="2">
    <source>
        <dbReference type="Pfam" id="PF13231"/>
    </source>
</evidence>
<name>A0A4R8ENK0_9BACT</name>
<keyword evidence="3" id="KW-0328">Glycosyltransferase</keyword>
<gene>
    <name evidence="3" type="ORF">C8D74_11412</name>
</gene>
<evidence type="ECO:0000313" key="3">
    <source>
        <dbReference type="EMBL" id="TDX12108.1"/>
    </source>
</evidence>
<feature type="transmembrane region" description="Helical" evidence="1">
    <location>
        <begin position="212"/>
        <end position="241"/>
    </location>
</feature>
<reference evidence="3 4" key="1">
    <citation type="submission" date="2019-03" db="EMBL/GenBank/DDBJ databases">
        <title>Genomic Encyclopedia of Type Strains, Phase IV (KMG-IV): sequencing the most valuable type-strain genomes for metagenomic binning, comparative biology and taxonomic classification.</title>
        <authorList>
            <person name="Goeker M."/>
        </authorList>
    </citation>
    <scope>NUCLEOTIDE SEQUENCE [LARGE SCALE GENOMIC DNA]</scope>
    <source>
        <strain evidence="3 4">DSM 13575</strain>
    </source>
</reference>
<feature type="transmembrane region" description="Helical" evidence="1">
    <location>
        <begin position="163"/>
        <end position="183"/>
    </location>
</feature>
<comment type="caution">
    <text evidence="3">The sequence shown here is derived from an EMBL/GenBank/DDBJ whole genome shotgun (WGS) entry which is preliminary data.</text>
</comment>
<dbReference type="GO" id="GO:0016757">
    <property type="term" value="F:glycosyltransferase activity"/>
    <property type="evidence" value="ECO:0007669"/>
    <property type="project" value="UniProtKB-KW"/>
</dbReference>
<accession>A0A4R8ENK0</accession>
<organism evidence="3 4">
    <name type="scientific">Petrotoga sibirica</name>
    <dbReference type="NCBI Taxonomy" id="156202"/>
    <lineage>
        <taxon>Bacteria</taxon>
        <taxon>Thermotogati</taxon>
        <taxon>Thermotogota</taxon>
        <taxon>Thermotogae</taxon>
        <taxon>Petrotogales</taxon>
        <taxon>Petrotogaceae</taxon>
        <taxon>Petrotoga</taxon>
    </lineage>
</organism>
<feature type="transmembrane region" description="Helical" evidence="1">
    <location>
        <begin position="261"/>
        <end position="287"/>
    </location>
</feature>
<dbReference type="EMBL" id="SODZ01000014">
    <property type="protein sequence ID" value="TDX12108.1"/>
    <property type="molecule type" value="Genomic_DNA"/>
</dbReference>
<feature type="transmembrane region" description="Helical" evidence="1">
    <location>
        <begin position="337"/>
        <end position="363"/>
    </location>
</feature>
<dbReference type="Proteomes" id="UP000294817">
    <property type="component" value="Unassembled WGS sequence"/>
</dbReference>
<feature type="transmembrane region" description="Helical" evidence="1">
    <location>
        <begin position="36"/>
        <end position="53"/>
    </location>
</feature>
<proteinExistence type="predicted"/>
<protein>
    <submittedName>
        <fullName evidence="3">Dolichyl-phosphate-mannose-protein mannosyltransferase</fullName>
    </submittedName>
</protein>
<dbReference type="AlphaFoldDB" id="A0A4R8ENK0"/>
<sequence length="435" mass="49091">MIAAKSKENIAENLLMVLLITILGMVILSFPIEEGIGFVSFLGILIITLIIGAKNPSIKVALLIAFIVRFTLALIQFYAFPLPDSTADAVTFERVAWDMASQGNLIQTFTFGARFYSWIISIFYSLFGVRSPLFMQSLNVLLGILIVFNVYKITKIIYNDERVSSIAALIASLYPTLALYSAITLREAFFTYFASAGIIFFVKWLKENNISTFLLAIILFLLSSLFHTAGFFLIISAFLVLLFEVFKFLKKMKLPVRRITLVFFGIIVIVFMITSGVGTDKIIGFLISEDPAEALITTQIAYQRGRTAFPAFLIQDSLIGTILVLPIRFLYFVFSPFIWDISAAADIVGLIDALILIILFWNIFKFKRYDQNKDVVKIMTFFLILTLLTTSLGVNNVGAAIRHRTKFVPIIISLASYNLFYNSKVFRFIRSIFIT</sequence>
<dbReference type="RefSeq" id="WP_103876964.1">
    <property type="nucleotide sequence ID" value="NZ_SODZ01000014.1"/>
</dbReference>
<keyword evidence="1" id="KW-1133">Transmembrane helix</keyword>
<feature type="transmembrane region" description="Helical" evidence="1">
    <location>
        <begin position="406"/>
        <end position="423"/>
    </location>
</feature>
<keyword evidence="4" id="KW-1185">Reference proteome</keyword>
<feature type="transmembrane region" description="Helical" evidence="1">
    <location>
        <begin position="308"/>
        <end position="331"/>
    </location>
</feature>
<keyword evidence="3" id="KW-0808">Transferase</keyword>
<feature type="transmembrane region" description="Helical" evidence="1">
    <location>
        <begin position="133"/>
        <end position="151"/>
    </location>
</feature>
<feature type="transmembrane region" description="Helical" evidence="1">
    <location>
        <begin position="375"/>
        <end position="394"/>
    </location>
</feature>
<keyword evidence="1" id="KW-0472">Membrane</keyword>
<evidence type="ECO:0000313" key="4">
    <source>
        <dbReference type="Proteomes" id="UP000294817"/>
    </source>
</evidence>
<keyword evidence="1" id="KW-0812">Transmembrane</keyword>
<evidence type="ECO:0000256" key="1">
    <source>
        <dbReference type="SAM" id="Phobius"/>
    </source>
</evidence>
<feature type="transmembrane region" description="Helical" evidence="1">
    <location>
        <begin position="60"/>
        <end position="80"/>
    </location>
</feature>
<feature type="transmembrane region" description="Helical" evidence="1">
    <location>
        <begin position="12"/>
        <end position="30"/>
    </location>
</feature>
<dbReference type="InterPro" id="IPR038731">
    <property type="entry name" value="RgtA/B/C-like"/>
</dbReference>
<feature type="domain" description="Glycosyltransferase RgtA/B/C/D-like" evidence="2">
    <location>
        <begin position="116"/>
        <end position="266"/>
    </location>
</feature>